<dbReference type="EMBL" id="DF820460">
    <property type="protein sequence ID" value="GAK54096.1"/>
    <property type="molecule type" value="Genomic_DNA"/>
</dbReference>
<proteinExistence type="predicted"/>
<dbReference type="AlphaFoldDB" id="A0A081BRR5"/>
<accession>A0A081BRR5</accession>
<sequence length="101" mass="11606">METIEIKKTDLLQMQQSILSLEMQLRAIQKTLLRYVTSDNEDLRAIAKQILTKNSEQPTQATFIPEISEGDSSISPVLLAGKWSDLQINAKQLRRDAWKEY</sequence>
<reference evidence="1" key="1">
    <citation type="journal article" date="2015" name="PeerJ">
        <title>First genomic representation of candidate bacterial phylum KSB3 points to enhanced environmental sensing as a trigger of wastewater bulking.</title>
        <authorList>
            <person name="Sekiguchi Y."/>
            <person name="Ohashi A."/>
            <person name="Parks D.H."/>
            <person name="Yamauchi T."/>
            <person name="Tyson G.W."/>
            <person name="Hugenholtz P."/>
        </authorList>
    </citation>
    <scope>NUCLEOTIDE SEQUENCE [LARGE SCALE GENOMIC DNA]</scope>
</reference>
<dbReference type="HOGENOM" id="CLU_2285888_0_0_0"/>
<dbReference type="STRING" id="1499966.U14_05373"/>
<organism evidence="1">
    <name type="scientific">Candidatus Moduliflexus flocculans</name>
    <dbReference type="NCBI Taxonomy" id="1499966"/>
    <lineage>
        <taxon>Bacteria</taxon>
        <taxon>Candidatus Moduliflexota</taxon>
        <taxon>Candidatus Moduliflexia</taxon>
        <taxon>Candidatus Moduliflexales</taxon>
        <taxon>Candidatus Moduliflexaceae</taxon>
    </lineage>
</organism>
<evidence type="ECO:0000313" key="1">
    <source>
        <dbReference type="EMBL" id="GAK54096.1"/>
    </source>
</evidence>
<dbReference type="Proteomes" id="UP000030700">
    <property type="component" value="Unassembled WGS sequence"/>
</dbReference>
<gene>
    <name evidence="1" type="ORF">U14_05373</name>
</gene>
<name>A0A081BRR5_9BACT</name>
<keyword evidence="2" id="KW-1185">Reference proteome</keyword>
<evidence type="ECO:0000313" key="2">
    <source>
        <dbReference type="Proteomes" id="UP000030700"/>
    </source>
</evidence>
<protein>
    <submittedName>
        <fullName evidence="1">Uncharacterized protein</fullName>
    </submittedName>
</protein>